<comment type="caution">
    <text evidence="3">The sequence shown here is derived from an EMBL/GenBank/DDBJ whole genome shotgun (WGS) entry which is preliminary data.</text>
</comment>
<evidence type="ECO:0000313" key="4">
    <source>
        <dbReference type="Proteomes" id="UP001213681"/>
    </source>
</evidence>
<organism evidence="3 4">
    <name type="scientific">Penicillium daleae</name>
    <dbReference type="NCBI Taxonomy" id="63821"/>
    <lineage>
        <taxon>Eukaryota</taxon>
        <taxon>Fungi</taxon>
        <taxon>Dikarya</taxon>
        <taxon>Ascomycota</taxon>
        <taxon>Pezizomycotina</taxon>
        <taxon>Eurotiomycetes</taxon>
        <taxon>Eurotiomycetidae</taxon>
        <taxon>Eurotiales</taxon>
        <taxon>Aspergillaceae</taxon>
        <taxon>Penicillium</taxon>
    </lineage>
</organism>
<name>A0AAD6CG95_9EURO</name>
<gene>
    <name evidence="3" type="ORF">N7458_000507</name>
</gene>
<evidence type="ECO:0000313" key="3">
    <source>
        <dbReference type="EMBL" id="KAJ5464821.1"/>
    </source>
</evidence>
<dbReference type="AlphaFoldDB" id="A0AAD6CG95"/>
<evidence type="ECO:0000256" key="1">
    <source>
        <dbReference type="SAM" id="MobiDB-lite"/>
    </source>
</evidence>
<dbReference type="EMBL" id="JAPVEA010000001">
    <property type="protein sequence ID" value="KAJ5464821.1"/>
    <property type="molecule type" value="Genomic_DNA"/>
</dbReference>
<feature type="compositionally biased region" description="Polar residues" evidence="1">
    <location>
        <begin position="1"/>
        <end position="14"/>
    </location>
</feature>
<sequence length="251" mass="28887">MPGQQASRTRSVGRQQARAEVNPTETGFVNSDLAFQWLQHFDKHTLNRAKKNETHLLLFDGHKIHLTIEFHEYCLQANILPFKLISHATHLIQPLDGDVFQTYKTHFRSWNRLVTQYGGEAVFFRGNRDIRDEALTPSIIRGSLRKRGIYPFKLDLVVKPLSDREERGFMPLRGCDAAALRFESEHSGSKKRPVGELGDIMDEQPDDNDWIGPPGFLRNETPLMTIPDVSVAETLDDDIWYDVDERSEEEQ</sequence>
<dbReference type="GO" id="GO:0003676">
    <property type="term" value="F:nucleic acid binding"/>
    <property type="evidence" value="ECO:0007669"/>
    <property type="project" value="InterPro"/>
</dbReference>
<feature type="compositionally biased region" description="Acidic residues" evidence="1">
    <location>
        <begin position="199"/>
        <end position="209"/>
    </location>
</feature>
<feature type="domain" description="DDE-1" evidence="2">
    <location>
        <begin position="23"/>
        <end position="109"/>
    </location>
</feature>
<proteinExistence type="predicted"/>
<dbReference type="InterPro" id="IPR004875">
    <property type="entry name" value="DDE_SF_endonuclease_dom"/>
</dbReference>
<dbReference type="Proteomes" id="UP001213681">
    <property type="component" value="Unassembled WGS sequence"/>
</dbReference>
<evidence type="ECO:0000259" key="2">
    <source>
        <dbReference type="Pfam" id="PF03184"/>
    </source>
</evidence>
<dbReference type="GeneID" id="81594144"/>
<keyword evidence="4" id="KW-1185">Reference proteome</keyword>
<reference evidence="3" key="2">
    <citation type="journal article" date="2023" name="IMA Fungus">
        <title>Comparative genomic study of the Penicillium genus elucidates a diverse pangenome and 15 lateral gene transfer events.</title>
        <authorList>
            <person name="Petersen C."/>
            <person name="Sorensen T."/>
            <person name="Nielsen M.R."/>
            <person name="Sondergaard T.E."/>
            <person name="Sorensen J.L."/>
            <person name="Fitzpatrick D.A."/>
            <person name="Frisvad J.C."/>
            <person name="Nielsen K.L."/>
        </authorList>
    </citation>
    <scope>NUCLEOTIDE SEQUENCE</scope>
    <source>
        <strain evidence="3">IBT 16125</strain>
    </source>
</reference>
<reference evidence="3" key="1">
    <citation type="submission" date="2022-12" db="EMBL/GenBank/DDBJ databases">
        <authorList>
            <person name="Petersen C."/>
        </authorList>
    </citation>
    <scope>NUCLEOTIDE SEQUENCE</scope>
    <source>
        <strain evidence="3">IBT 16125</strain>
    </source>
</reference>
<feature type="region of interest" description="Disordered" evidence="1">
    <location>
        <begin position="186"/>
        <end position="216"/>
    </location>
</feature>
<accession>A0AAD6CG95</accession>
<protein>
    <submittedName>
        <fullName evidence="3">Transcriptional regulator family: Centromere protein BDNA-binding region</fullName>
    </submittedName>
</protein>
<feature type="region of interest" description="Disordered" evidence="1">
    <location>
        <begin position="1"/>
        <end position="23"/>
    </location>
</feature>
<dbReference type="Pfam" id="PF03184">
    <property type="entry name" value="DDE_1"/>
    <property type="match status" value="1"/>
</dbReference>
<dbReference type="RefSeq" id="XP_056771668.1">
    <property type="nucleotide sequence ID" value="XM_056903901.1"/>
</dbReference>